<proteinExistence type="predicted"/>
<evidence type="ECO:0000313" key="1">
    <source>
        <dbReference type="EMBL" id="CAA9227425.1"/>
    </source>
</evidence>
<sequence>MTHSLVETRDALIDRLHEVPGVVSVGFAKRDGEVVLLVAVDEHFDADIPENFEGIRVVVENLGQARVSFSGRVALCTA</sequence>
<dbReference type="EMBL" id="CADCTR010000240">
    <property type="protein sequence ID" value="CAA9227425.1"/>
    <property type="molecule type" value="Genomic_DNA"/>
</dbReference>
<reference evidence="1" key="1">
    <citation type="submission" date="2020-02" db="EMBL/GenBank/DDBJ databases">
        <authorList>
            <person name="Meier V. D."/>
        </authorList>
    </citation>
    <scope>NUCLEOTIDE SEQUENCE</scope>
    <source>
        <strain evidence="1">AVDCRST_MAG93</strain>
    </source>
</reference>
<gene>
    <name evidence="1" type="ORF">AVDCRST_MAG93-732</name>
</gene>
<accession>A0A6J4HKG0</accession>
<dbReference type="AlphaFoldDB" id="A0A6J4HKG0"/>
<name>A0A6J4HKG0_9CHLR</name>
<organism evidence="1">
    <name type="scientific">uncultured Chloroflexia bacterium</name>
    <dbReference type="NCBI Taxonomy" id="1672391"/>
    <lineage>
        <taxon>Bacteria</taxon>
        <taxon>Bacillati</taxon>
        <taxon>Chloroflexota</taxon>
        <taxon>Chloroflexia</taxon>
        <taxon>environmental samples</taxon>
    </lineage>
</organism>
<protein>
    <submittedName>
        <fullName evidence="1">Uncharacterized protein</fullName>
    </submittedName>
</protein>